<comment type="caution">
    <text evidence="5">The sequence shown here is derived from an EMBL/GenBank/DDBJ whole genome shotgun (WGS) entry which is preliminary data.</text>
</comment>
<keyword evidence="6" id="KW-1185">Reference proteome</keyword>
<evidence type="ECO:0000256" key="3">
    <source>
        <dbReference type="ARBA" id="ARBA00022801"/>
    </source>
</evidence>
<evidence type="ECO:0000313" key="5">
    <source>
        <dbReference type="EMBL" id="PHQ31043.1"/>
    </source>
</evidence>
<comment type="catalytic activity">
    <reaction evidence="4">
        <text>N-terminal N-formyl-L-methionyl-[peptide] + H2O = N-terminal L-methionyl-[peptide] + formate</text>
        <dbReference type="Rhea" id="RHEA:24420"/>
        <dbReference type="Rhea" id="RHEA-COMP:10639"/>
        <dbReference type="Rhea" id="RHEA-COMP:10640"/>
        <dbReference type="ChEBI" id="CHEBI:15377"/>
        <dbReference type="ChEBI" id="CHEBI:15740"/>
        <dbReference type="ChEBI" id="CHEBI:49298"/>
        <dbReference type="ChEBI" id="CHEBI:64731"/>
        <dbReference type="EC" id="3.5.1.88"/>
    </reaction>
</comment>
<dbReference type="InterPro" id="IPR036821">
    <property type="entry name" value="Peptide_deformylase_sf"/>
</dbReference>
<organism evidence="5 6">
    <name type="scientific">Leeuwenhoekiella nanhaiensis</name>
    <dbReference type="NCBI Taxonomy" id="1655491"/>
    <lineage>
        <taxon>Bacteria</taxon>
        <taxon>Pseudomonadati</taxon>
        <taxon>Bacteroidota</taxon>
        <taxon>Flavobacteriia</taxon>
        <taxon>Flavobacteriales</taxon>
        <taxon>Flavobacteriaceae</taxon>
        <taxon>Leeuwenhoekiella</taxon>
    </lineage>
</organism>
<feature type="active site" evidence="4">
    <location>
        <position position="188"/>
    </location>
</feature>
<dbReference type="AlphaFoldDB" id="A0A2G1VW81"/>
<reference evidence="5 6" key="1">
    <citation type="submission" date="2017-08" db="EMBL/GenBank/DDBJ databases">
        <title>The whole genome shortgun sequences of strain Leeuwenhoekiella nanhaiensis G18 from the South China Sea.</title>
        <authorList>
            <person name="Liu Q."/>
        </authorList>
    </citation>
    <scope>NUCLEOTIDE SEQUENCE [LARGE SCALE GENOMIC DNA]</scope>
    <source>
        <strain evidence="5 6">G18</strain>
    </source>
</reference>
<comment type="cofactor">
    <cofactor evidence="4">
        <name>Fe(2+)</name>
        <dbReference type="ChEBI" id="CHEBI:29033"/>
    </cofactor>
    <text evidence="4">Binds 1 Fe(2+) ion.</text>
</comment>
<dbReference type="EC" id="3.5.1.88" evidence="4"/>
<gene>
    <name evidence="4" type="primary">def</name>
    <name evidence="5" type="ORF">CJ305_02115</name>
</gene>
<protein>
    <recommendedName>
        <fullName evidence="4">Peptide deformylase</fullName>
        <shortName evidence="4">PDF</shortName>
        <ecNumber evidence="4">3.5.1.88</ecNumber>
    </recommendedName>
    <alternativeName>
        <fullName evidence="4">Polypeptide deformylase</fullName>
    </alternativeName>
</protein>
<evidence type="ECO:0000256" key="1">
    <source>
        <dbReference type="ARBA" id="ARBA00010759"/>
    </source>
</evidence>
<dbReference type="PRINTS" id="PR01576">
    <property type="entry name" value="PDEFORMYLASE"/>
</dbReference>
<comment type="similarity">
    <text evidence="1 4">Belongs to the polypeptide deformylase family.</text>
</comment>
<dbReference type="GO" id="GO:0006412">
    <property type="term" value="P:translation"/>
    <property type="evidence" value="ECO:0007669"/>
    <property type="project" value="UniProtKB-UniRule"/>
</dbReference>
<dbReference type="RefSeq" id="WP_099644582.1">
    <property type="nucleotide sequence ID" value="NZ_KZ319287.1"/>
</dbReference>
<dbReference type="PANTHER" id="PTHR10458">
    <property type="entry name" value="PEPTIDE DEFORMYLASE"/>
    <property type="match status" value="1"/>
</dbReference>
<evidence type="ECO:0000256" key="2">
    <source>
        <dbReference type="ARBA" id="ARBA00022723"/>
    </source>
</evidence>
<feature type="binding site" evidence="4">
    <location>
        <position position="191"/>
    </location>
    <ligand>
        <name>Fe cation</name>
        <dbReference type="ChEBI" id="CHEBI:24875"/>
    </ligand>
</feature>
<feature type="binding site" evidence="4">
    <location>
        <position position="144"/>
    </location>
    <ligand>
        <name>Fe cation</name>
        <dbReference type="ChEBI" id="CHEBI:24875"/>
    </ligand>
</feature>
<keyword evidence="4" id="KW-0648">Protein biosynthesis</keyword>
<dbReference type="SUPFAM" id="SSF56420">
    <property type="entry name" value="Peptide deformylase"/>
    <property type="match status" value="1"/>
</dbReference>
<keyword evidence="3 4" id="KW-0378">Hydrolase</keyword>
<dbReference type="GO" id="GO:0046872">
    <property type="term" value="F:metal ion binding"/>
    <property type="evidence" value="ECO:0007669"/>
    <property type="project" value="UniProtKB-KW"/>
</dbReference>
<comment type="function">
    <text evidence="4">Removes the formyl group from the N-terminal Met of newly synthesized proteins. Requires at least a dipeptide for an efficient rate of reaction. N-terminal L-methionine is a prerequisite for activity but the enzyme has broad specificity at other positions.</text>
</comment>
<keyword evidence="2 4" id="KW-0479">Metal-binding</keyword>
<feature type="binding site" evidence="4">
    <location>
        <position position="187"/>
    </location>
    <ligand>
        <name>Fe cation</name>
        <dbReference type="ChEBI" id="CHEBI:24875"/>
    </ligand>
</feature>
<dbReference type="CDD" id="cd00487">
    <property type="entry name" value="Pep_deformylase"/>
    <property type="match status" value="1"/>
</dbReference>
<dbReference type="EMBL" id="NQXA01000001">
    <property type="protein sequence ID" value="PHQ31043.1"/>
    <property type="molecule type" value="Genomic_DNA"/>
</dbReference>
<proteinExistence type="inferred from homology"/>
<dbReference type="Gene3D" id="3.90.45.10">
    <property type="entry name" value="Peptide deformylase"/>
    <property type="match status" value="1"/>
</dbReference>
<evidence type="ECO:0000256" key="4">
    <source>
        <dbReference type="HAMAP-Rule" id="MF_00163"/>
    </source>
</evidence>
<name>A0A2G1VW81_9FLAO</name>
<dbReference type="HAMAP" id="MF_00163">
    <property type="entry name" value="Pep_deformylase"/>
    <property type="match status" value="1"/>
</dbReference>
<dbReference type="PANTHER" id="PTHR10458:SF22">
    <property type="entry name" value="PEPTIDE DEFORMYLASE"/>
    <property type="match status" value="1"/>
</dbReference>
<sequence length="219" mass="24716">MTKTILFALLVVCFFACDTKKQQPEIPAQFSAEQIDLIMAADSLTPMRVFKITNESDSLLLRTPSEYVKVDPKDTVLQNLIARMYATVRDSLSLGAGIAAPQVGILKNIAWVQRFDKEGFPFEVIINPVIKQYSKKKQDCPEGCLSIPGRRDTLSSRAYAILVEYDKPDATHEIEMVEDFTAVVFQHEIDHLNGILYLDHLKQEVKEAQGLMTIDTLQH</sequence>
<evidence type="ECO:0000313" key="6">
    <source>
        <dbReference type="Proteomes" id="UP000229433"/>
    </source>
</evidence>
<dbReference type="Pfam" id="PF01327">
    <property type="entry name" value="Pep_deformylase"/>
    <property type="match status" value="1"/>
</dbReference>
<dbReference type="OrthoDB" id="5493262at2"/>
<dbReference type="PIRSF" id="PIRSF004749">
    <property type="entry name" value="Pep_def"/>
    <property type="match status" value="1"/>
</dbReference>
<dbReference type="GO" id="GO:0042586">
    <property type="term" value="F:peptide deformylase activity"/>
    <property type="evidence" value="ECO:0007669"/>
    <property type="project" value="UniProtKB-UniRule"/>
</dbReference>
<dbReference type="InterPro" id="IPR023635">
    <property type="entry name" value="Peptide_deformylase"/>
</dbReference>
<keyword evidence="4" id="KW-0408">Iron</keyword>
<dbReference type="Proteomes" id="UP000229433">
    <property type="component" value="Unassembled WGS sequence"/>
</dbReference>
<accession>A0A2G1VW81</accession>